<sequence>MGTSYTELFFMDEVTALASGHRPCFECRRAEAKEFAAAFSEGVSADEPMKADDMDLVLHEDRLENGKPKRYSAAFESLPDAAMFIWQGQPHAARNSKALMWTPRGYEIPRIAISKASSVTVLTPACIVHALSNGYAPTWHPTATA</sequence>
<keyword evidence="2" id="KW-1185">Reference proteome</keyword>
<gene>
    <name evidence="1" type="ORF">V6575_05830</name>
</gene>
<reference evidence="1 2" key="1">
    <citation type="submission" date="2024-02" db="EMBL/GenBank/DDBJ databases">
        <title>Roseibium algae sp. nov., isolated from marine alga (Grateloupia sp.), showing potential in myo-inositol conversion.</title>
        <authorList>
            <person name="Wang Y."/>
        </authorList>
    </citation>
    <scope>NUCLEOTIDE SEQUENCE [LARGE SCALE GENOMIC DNA]</scope>
    <source>
        <strain evidence="1 2">H3510</strain>
    </source>
</reference>
<dbReference type="EMBL" id="JBAKIA010000002">
    <property type="protein sequence ID" value="MEJ8473600.1"/>
    <property type="molecule type" value="Genomic_DNA"/>
</dbReference>
<organism evidence="1 2">
    <name type="scientific">Roseibium algae</name>
    <dbReference type="NCBI Taxonomy" id="3123038"/>
    <lineage>
        <taxon>Bacteria</taxon>
        <taxon>Pseudomonadati</taxon>
        <taxon>Pseudomonadota</taxon>
        <taxon>Alphaproteobacteria</taxon>
        <taxon>Hyphomicrobiales</taxon>
        <taxon>Stappiaceae</taxon>
        <taxon>Roseibium</taxon>
    </lineage>
</organism>
<evidence type="ECO:0000313" key="2">
    <source>
        <dbReference type="Proteomes" id="UP001385499"/>
    </source>
</evidence>
<name>A0ABU8THH1_9HYPH</name>
<dbReference type="Proteomes" id="UP001385499">
    <property type="component" value="Unassembled WGS sequence"/>
</dbReference>
<proteinExistence type="predicted"/>
<evidence type="ECO:0000313" key="1">
    <source>
        <dbReference type="EMBL" id="MEJ8473600.1"/>
    </source>
</evidence>
<accession>A0ABU8THH1</accession>
<comment type="caution">
    <text evidence="1">The sequence shown here is derived from an EMBL/GenBank/DDBJ whole genome shotgun (WGS) entry which is preliminary data.</text>
</comment>
<protein>
    <submittedName>
        <fullName evidence="1">Uncharacterized protein</fullName>
    </submittedName>
</protein>
<dbReference type="RefSeq" id="WP_340273210.1">
    <property type="nucleotide sequence ID" value="NZ_JBAKIA010000002.1"/>
</dbReference>